<accession>A0ABY4BDT3</accession>
<keyword evidence="1" id="KW-0732">Signal</keyword>
<sequence>MKRYYTLLSLVLFNFSLIAQVGINTDKPASGTILHVDAGKDNNSTTLTQVQKDANDVVVTTSGSIGIGTTSPDASAAFEIKSTERGILIPRMLTAERNGITNPISGLTIYNKEQKCFQTYVSSRSPTWQCNNATINGRTPNISVSSFTFNNPTGAGQSEVCVGTICVRHTGAPTGAYLEIKSNYVNPSTNVLSNVPFSSVAIYKLYKDSGGNPQMDIDNSGWFTPDRKQLAYASQGTDRPLVTFLTRYPVSSDVNDTERRKLIFSNGGVDVNDIAIYQINDGTTGSNYRITFTMVQVSPSGSASTSGNSKYLINVERMSDGHFDGGYSVDSSMIMTQVP</sequence>
<evidence type="ECO:0000313" key="2">
    <source>
        <dbReference type="EMBL" id="UOE37287.1"/>
    </source>
</evidence>
<dbReference type="RefSeq" id="WP_243575794.1">
    <property type="nucleotide sequence ID" value="NZ_CP094529.1"/>
</dbReference>
<feature type="signal peptide" evidence="1">
    <location>
        <begin position="1"/>
        <end position="21"/>
    </location>
</feature>
<name>A0ABY4BDT3_9FLAO</name>
<organism evidence="2 3">
    <name type="scientific">Chryseobacterium oryzae</name>
    <dbReference type="NCBI Taxonomy" id="2929799"/>
    <lineage>
        <taxon>Bacteria</taxon>
        <taxon>Pseudomonadati</taxon>
        <taxon>Bacteroidota</taxon>
        <taxon>Flavobacteriia</taxon>
        <taxon>Flavobacteriales</taxon>
        <taxon>Weeksellaceae</taxon>
        <taxon>Chryseobacterium group</taxon>
        <taxon>Chryseobacterium</taxon>
    </lineage>
</organism>
<keyword evidence="3" id="KW-1185">Reference proteome</keyword>
<dbReference type="Proteomes" id="UP000831068">
    <property type="component" value="Chromosome"/>
</dbReference>
<gene>
    <name evidence="2" type="ORF">MTP08_09430</name>
</gene>
<feature type="chain" id="PRO_5046328848" evidence="1">
    <location>
        <begin position="22"/>
        <end position="339"/>
    </location>
</feature>
<dbReference type="EMBL" id="CP094529">
    <property type="protein sequence ID" value="UOE37287.1"/>
    <property type="molecule type" value="Genomic_DNA"/>
</dbReference>
<evidence type="ECO:0000313" key="3">
    <source>
        <dbReference type="Proteomes" id="UP000831068"/>
    </source>
</evidence>
<reference evidence="2 3" key="1">
    <citation type="submission" date="2022-03" db="EMBL/GenBank/DDBJ databases">
        <title>Chryseobacterium sp. isolated from the Andong Sikhe.</title>
        <authorList>
            <person name="Won M."/>
            <person name="Kim S.-J."/>
            <person name="Kwon S.-W."/>
        </authorList>
    </citation>
    <scope>NUCLEOTIDE SEQUENCE [LARGE SCALE GENOMIC DNA]</scope>
    <source>
        <strain evidence="2 3">ADR-1</strain>
    </source>
</reference>
<proteinExistence type="predicted"/>
<protein>
    <submittedName>
        <fullName evidence="2">Uncharacterized protein</fullName>
    </submittedName>
</protein>
<evidence type="ECO:0000256" key="1">
    <source>
        <dbReference type="SAM" id="SignalP"/>
    </source>
</evidence>